<reference evidence="2" key="1">
    <citation type="journal article" date="2021" name="Proc. Natl. Acad. Sci. U.S.A.">
        <title>A Catalog of Tens of Thousands of Viruses from Human Metagenomes Reveals Hidden Associations with Chronic Diseases.</title>
        <authorList>
            <person name="Tisza M.J."/>
            <person name="Buck C.B."/>
        </authorList>
    </citation>
    <scope>NUCLEOTIDE SEQUENCE</scope>
    <source>
        <strain evidence="2">CtDAq1</strain>
    </source>
</reference>
<evidence type="ECO:0000256" key="1">
    <source>
        <dbReference type="SAM" id="Phobius"/>
    </source>
</evidence>
<name>A0A8S5QTQ5_9CAUD</name>
<keyword evidence="1" id="KW-0812">Transmembrane</keyword>
<sequence length="278" mass="30917">MEIIEKEKVKEVPADYFCDKYGRREDDYYYGRRNVNGKANAALALGIVGTALGGIALWGRNRVGAGVFGGSSVPANVNINGVDAMNGYSTTGTRCSGPNAWEAWQKGCEDTLALQKGLYDWALVQQNQRFQDRQTLDSEFFSLYKSQIDADFGLYKSTRDGFDILNSKQTDIAFNLYKNSRDQYDDLAKQISDLRAHVAVTDAVRPYQDKLLQCEINSAKTLGAFEDERIINLIYRLDCRNIKGINCLPTEPTVTGLPSNNPCCCQRQTTTTPAPSAE</sequence>
<accession>A0A8S5QTQ5</accession>
<feature type="transmembrane region" description="Helical" evidence="1">
    <location>
        <begin position="41"/>
        <end position="59"/>
    </location>
</feature>
<protein>
    <submittedName>
        <fullName evidence="2">Uncharacterized protein</fullName>
    </submittedName>
</protein>
<evidence type="ECO:0000313" key="2">
    <source>
        <dbReference type="EMBL" id="DAE22472.1"/>
    </source>
</evidence>
<organism evidence="2">
    <name type="scientific">CrAss-like virus sp. ctDAq1</name>
    <dbReference type="NCBI Taxonomy" id="2826822"/>
    <lineage>
        <taxon>Viruses</taxon>
        <taxon>Duplodnaviria</taxon>
        <taxon>Heunggongvirae</taxon>
        <taxon>Uroviricota</taxon>
        <taxon>Caudoviricetes</taxon>
        <taxon>Crassvirales</taxon>
    </lineage>
</organism>
<dbReference type="EMBL" id="BK015733">
    <property type="protein sequence ID" value="DAE22472.1"/>
    <property type="molecule type" value="Genomic_DNA"/>
</dbReference>
<keyword evidence="1" id="KW-0472">Membrane</keyword>
<keyword evidence="1" id="KW-1133">Transmembrane helix</keyword>
<proteinExistence type="predicted"/>